<dbReference type="RefSeq" id="WP_379719356.1">
    <property type="nucleotide sequence ID" value="NZ_JBHSMS010000026.1"/>
</dbReference>
<dbReference type="EMBL" id="JBHSMS010000026">
    <property type="protein sequence ID" value="MFC5511112.1"/>
    <property type="molecule type" value="Genomic_DNA"/>
</dbReference>
<dbReference type="InterPro" id="IPR036249">
    <property type="entry name" value="Thioredoxin-like_sf"/>
</dbReference>
<evidence type="ECO:0000313" key="2">
    <source>
        <dbReference type="EMBL" id="MFC5511112.1"/>
    </source>
</evidence>
<protein>
    <submittedName>
        <fullName evidence="2">Thioredoxin fold domain-containing protein</fullName>
    </submittedName>
</protein>
<keyword evidence="3" id="KW-1185">Reference proteome</keyword>
<evidence type="ECO:0000313" key="3">
    <source>
        <dbReference type="Proteomes" id="UP001596031"/>
    </source>
</evidence>
<evidence type="ECO:0000259" key="1">
    <source>
        <dbReference type="Pfam" id="PF13098"/>
    </source>
</evidence>
<organism evidence="2 3">
    <name type="scientific">Massilia jejuensis</name>
    <dbReference type="NCBI Taxonomy" id="648894"/>
    <lineage>
        <taxon>Bacteria</taxon>
        <taxon>Pseudomonadati</taxon>
        <taxon>Pseudomonadota</taxon>
        <taxon>Betaproteobacteria</taxon>
        <taxon>Burkholderiales</taxon>
        <taxon>Oxalobacteraceae</taxon>
        <taxon>Telluria group</taxon>
        <taxon>Massilia</taxon>
    </lineage>
</organism>
<dbReference type="Proteomes" id="UP001596031">
    <property type="component" value="Unassembled WGS sequence"/>
</dbReference>
<feature type="domain" description="Thioredoxin-like fold" evidence="1">
    <location>
        <begin position="187"/>
        <end position="318"/>
    </location>
</feature>
<dbReference type="Pfam" id="PF13098">
    <property type="entry name" value="Thioredoxin_2"/>
    <property type="match status" value="1"/>
</dbReference>
<dbReference type="Gene3D" id="3.40.30.10">
    <property type="entry name" value="Glutaredoxin"/>
    <property type="match status" value="1"/>
</dbReference>
<proteinExistence type="predicted"/>
<sequence>MVALSLRYVERPWLPLALFGRVIRTKMVRMAGVDVRETTLTNDAEGLVCTVRCDNSAIEKVSLLGPEWPVAMREAVRAEVDSSLHRTSRGISLQLKSRTSTAIVAFAVYALVTSLSGSNQRLPTAPGVAPQQADVTALQAPAAPQLTPTEASGMSSAAVAQAAADAQASPMPVKEALAKASYIAVRAAGAGGKTLIVWSDPLCPNCRDFDQKMLAKLPANLGVTVIPVSFKHGSRPLVSYAACASSPADRAARWKNLMSEEPKGIDVTQQCETGPAVADANTSLFARAGLRATPTLMKPDGQMYEGDLHSAEAITSWLGK</sequence>
<comment type="caution">
    <text evidence="2">The sequence shown here is derived from an EMBL/GenBank/DDBJ whole genome shotgun (WGS) entry which is preliminary data.</text>
</comment>
<dbReference type="InterPro" id="IPR012336">
    <property type="entry name" value="Thioredoxin-like_fold"/>
</dbReference>
<dbReference type="SUPFAM" id="SSF52833">
    <property type="entry name" value="Thioredoxin-like"/>
    <property type="match status" value="1"/>
</dbReference>
<name>A0ABW0PHU7_9BURK</name>
<accession>A0ABW0PHU7</accession>
<gene>
    <name evidence="2" type="ORF">ACFPOU_08225</name>
</gene>
<reference evidence="3" key="1">
    <citation type="journal article" date="2019" name="Int. J. Syst. Evol. Microbiol.">
        <title>The Global Catalogue of Microorganisms (GCM) 10K type strain sequencing project: providing services to taxonomists for standard genome sequencing and annotation.</title>
        <authorList>
            <consortium name="The Broad Institute Genomics Platform"/>
            <consortium name="The Broad Institute Genome Sequencing Center for Infectious Disease"/>
            <person name="Wu L."/>
            <person name="Ma J."/>
        </authorList>
    </citation>
    <scope>NUCLEOTIDE SEQUENCE [LARGE SCALE GENOMIC DNA]</scope>
    <source>
        <strain evidence="3">CCUG 38813</strain>
    </source>
</reference>